<keyword evidence="3" id="KW-0472">Membrane</keyword>
<dbReference type="Pfam" id="PF00263">
    <property type="entry name" value="Secretin"/>
    <property type="match status" value="1"/>
</dbReference>
<dbReference type="PRINTS" id="PR00811">
    <property type="entry name" value="BCTERIALGSPD"/>
</dbReference>
<dbReference type="PANTHER" id="PTHR30332">
    <property type="entry name" value="PROBABLE GENERAL SECRETION PATHWAY PROTEIN D"/>
    <property type="match status" value="1"/>
</dbReference>
<dbReference type="PATRIC" id="fig|991778.3.peg.5467"/>
<dbReference type="PRINTS" id="PR01032">
    <property type="entry name" value="PHAGEIV"/>
</dbReference>
<name>F2AZK7_RHOBT</name>
<evidence type="ECO:0000256" key="1">
    <source>
        <dbReference type="ARBA" id="ARBA00004370"/>
    </source>
</evidence>
<sequence length="109" mass="11902">MTIDIEKAEVSEDVRNATPALSINQYPIINRRSVSTTVSVKDGKTIVIGGLVQRETVDRVNRIPGLSRLPGVGYLFQTTQRQTRDAEVVIFISPRIVRSTGTAFITSGG</sequence>
<protein>
    <submittedName>
        <fullName evidence="6">Protein containing Type II and III secretion system domain</fullName>
    </submittedName>
</protein>
<organism evidence="6 7">
    <name type="scientific">Rhodopirellula baltica WH47</name>
    <dbReference type="NCBI Taxonomy" id="991778"/>
    <lineage>
        <taxon>Bacteria</taxon>
        <taxon>Pseudomonadati</taxon>
        <taxon>Planctomycetota</taxon>
        <taxon>Planctomycetia</taxon>
        <taxon>Pirellulales</taxon>
        <taxon>Pirellulaceae</taxon>
        <taxon>Rhodopirellula</taxon>
    </lineage>
</organism>
<evidence type="ECO:0000256" key="3">
    <source>
        <dbReference type="ARBA" id="ARBA00023136"/>
    </source>
</evidence>
<dbReference type="InterPro" id="IPR004846">
    <property type="entry name" value="T2SS/T3SS_dom"/>
</dbReference>
<dbReference type="EMBL" id="AFAR01000261">
    <property type="protein sequence ID" value="EGF24896.1"/>
    <property type="molecule type" value="Genomic_DNA"/>
</dbReference>
<comment type="similarity">
    <text evidence="4">Belongs to the bacterial secretin family.</text>
</comment>
<proteinExistence type="inferred from homology"/>
<evidence type="ECO:0000259" key="5">
    <source>
        <dbReference type="Pfam" id="PF00263"/>
    </source>
</evidence>
<evidence type="ECO:0000256" key="2">
    <source>
        <dbReference type="ARBA" id="ARBA00022729"/>
    </source>
</evidence>
<dbReference type="InterPro" id="IPR001775">
    <property type="entry name" value="GspD/PilQ"/>
</dbReference>
<dbReference type="Proteomes" id="UP000006222">
    <property type="component" value="Unassembled WGS sequence"/>
</dbReference>
<dbReference type="GO" id="GO:0016020">
    <property type="term" value="C:membrane"/>
    <property type="evidence" value="ECO:0007669"/>
    <property type="project" value="UniProtKB-SubCell"/>
</dbReference>
<evidence type="ECO:0000256" key="4">
    <source>
        <dbReference type="RuleBase" id="RU004003"/>
    </source>
</evidence>
<dbReference type="AlphaFoldDB" id="F2AZK7"/>
<accession>F2AZK7</accession>
<dbReference type="GO" id="GO:0009306">
    <property type="term" value="P:protein secretion"/>
    <property type="evidence" value="ECO:0007669"/>
    <property type="project" value="InterPro"/>
</dbReference>
<keyword evidence="2" id="KW-0732">Signal</keyword>
<dbReference type="InterPro" id="IPR050810">
    <property type="entry name" value="Bact_Secretion_Sys_Channel"/>
</dbReference>
<comment type="caution">
    <text evidence="6">The sequence shown here is derived from an EMBL/GenBank/DDBJ whole genome shotgun (WGS) entry which is preliminary data.</text>
</comment>
<gene>
    <name evidence="6" type="ORF">RBWH47_02953</name>
</gene>
<evidence type="ECO:0000313" key="7">
    <source>
        <dbReference type="Proteomes" id="UP000006222"/>
    </source>
</evidence>
<evidence type="ECO:0000313" key="6">
    <source>
        <dbReference type="EMBL" id="EGF24896.1"/>
    </source>
</evidence>
<reference evidence="6 7" key="1">
    <citation type="journal article" date="2013" name="Mar. Genomics">
        <title>Expression of sulfatases in Rhodopirellula baltica and the diversity of sulfatases in the genus Rhodopirellula.</title>
        <authorList>
            <person name="Wegner C.E."/>
            <person name="Richter-Heitmann T."/>
            <person name="Klindworth A."/>
            <person name="Klockow C."/>
            <person name="Richter M."/>
            <person name="Achstetter T."/>
            <person name="Glockner F.O."/>
            <person name="Harder J."/>
        </authorList>
    </citation>
    <scope>NUCLEOTIDE SEQUENCE [LARGE SCALE GENOMIC DNA]</scope>
    <source>
        <strain evidence="6 7">WH47</strain>
    </source>
</reference>
<dbReference type="PANTHER" id="PTHR30332:SF24">
    <property type="entry name" value="SECRETIN GSPD-RELATED"/>
    <property type="match status" value="1"/>
</dbReference>
<dbReference type="GO" id="GO:0015627">
    <property type="term" value="C:type II protein secretion system complex"/>
    <property type="evidence" value="ECO:0007669"/>
    <property type="project" value="TreeGrafter"/>
</dbReference>
<feature type="domain" description="Type II/III secretion system secretin-like" evidence="5">
    <location>
        <begin position="1"/>
        <end position="98"/>
    </location>
</feature>
<comment type="subcellular location">
    <subcellularLocation>
        <location evidence="1">Membrane</location>
    </subcellularLocation>
</comment>